<gene>
    <name evidence="2" type="ORF">E4663_14065</name>
</gene>
<accession>A0A4Z0GYD1</accession>
<sequence length="172" mass="19906">MKSKWIWTSIVLCIAVLLSATAWLFLGERYVVAFQMMPEKETNAYLPVSESDHFQLKFTHSVHLSDVFEEYAVQDTKLKPVQLIYEDTAIGMPSNAGEGETFEMRDGKYYITNLQGDYESIDVMLGQVRANHTIIYHDHTYPLKDYLEAGSWVKIKPLHISNWQWLKGVKLL</sequence>
<keyword evidence="3" id="KW-1185">Reference proteome</keyword>
<keyword evidence="1" id="KW-1133">Transmembrane helix</keyword>
<protein>
    <submittedName>
        <fullName evidence="2">DUF1850 domain-containing protein</fullName>
    </submittedName>
</protein>
<proteinExistence type="predicted"/>
<feature type="transmembrane region" description="Helical" evidence="1">
    <location>
        <begin position="6"/>
        <end position="26"/>
    </location>
</feature>
<dbReference type="AlphaFoldDB" id="A0A4Z0GYD1"/>
<dbReference type="EMBL" id="SRJC01000003">
    <property type="protein sequence ID" value="TGB02457.1"/>
    <property type="molecule type" value="Genomic_DNA"/>
</dbReference>
<evidence type="ECO:0000313" key="3">
    <source>
        <dbReference type="Proteomes" id="UP000297982"/>
    </source>
</evidence>
<dbReference type="InterPro" id="IPR015001">
    <property type="entry name" value="DUF1850"/>
</dbReference>
<keyword evidence="1" id="KW-0472">Membrane</keyword>
<evidence type="ECO:0000313" key="2">
    <source>
        <dbReference type="EMBL" id="TGB02457.1"/>
    </source>
</evidence>
<dbReference type="RefSeq" id="WP_135328080.1">
    <property type="nucleotide sequence ID" value="NZ_SRJC01000003.1"/>
</dbReference>
<comment type="caution">
    <text evidence="2">The sequence shown here is derived from an EMBL/GenBank/DDBJ whole genome shotgun (WGS) entry which is preliminary data.</text>
</comment>
<evidence type="ECO:0000256" key="1">
    <source>
        <dbReference type="SAM" id="Phobius"/>
    </source>
</evidence>
<dbReference type="Pfam" id="PF08905">
    <property type="entry name" value="DUF1850"/>
    <property type="match status" value="1"/>
</dbReference>
<reference evidence="2 3" key="1">
    <citation type="journal article" date="2003" name="Int. J. Syst. Evol. Microbiol.">
        <title>Halobacillus salinus sp. nov., isolated from a salt lake on the coast of the East Sea in Korea.</title>
        <authorList>
            <person name="Yoon J.H."/>
            <person name="Kang K.H."/>
            <person name="Park Y.H."/>
        </authorList>
    </citation>
    <scope>NUCLEOTIDE SEQUENCE [LARGE SCALE GENOMIC DNA]</scope>
    <source>
        <strain evidence="2 3">HSL-3</strain>
    </source>
</reference>
<organism evidence="2 3">
    <name type="scientific">Halobacillus salinus</name>
    <dbReference type="NCBI Taxonomy" id="192814"/>
    <lineage>
        <taxon>Bacteria</taxon>
        <taxon>Bacillati</taxon>
        <taxon>Bacillota</taxon>
        <taxon>Bacilli</taxon>
        <taxon>Bacillales</taxon>
        <taxon>Bacillaceae</taxon>
        <taxon>Halobacillus</taxon>
    </lineage>
</organism>
<dbReference type="STRING" id="192814.GCA_900166575_03231"/>
<dbReference type="Proteomes" id="UP000297982">
    <property type="component" value="Unassembled WGS sequence"/>
</dbReference>
<keyword evidence="1" id="KW-0812">Transmembrane</keyword>
<name>A0A4Z0GYD1_9BACI</name>